<organism evidence="1 2">
    <name type="scientific">Methylobacterium hispanicum</name>
    <dbReference type="NCBI Taxonomy" id="270350"/>
    <lineage>
        <taxon>Bacteria</taxon>
        <taxon>Pseudomonadati</taxon>
        <taxon>Pseudomonadota</taxon>
        <taxon>Alphaproteobacteria</taxon>
        <taxon>Hyphomicrobiales</taxon>
        <taxon>Methylobacteriaceae</taxon>
        <taxon>Methylobacterium</taxon>
    </lineage>
</organism>
<dbReference type="AlphaFoldDB" id="A0AAV4ZLI3"/>
<comment type="caution">
    <text evidence="1">The sequence shown here is derived from an EMBL/GenBank/DDBJ whole genome shotgun (WGS) entry which is preliminary data.</text>
</comment>
<sequence>MPMSSPIFGIRRAECLAELNACIVEAETSTSAKAVTTMILTATGFDTSEVLQGLWADMDALATLRDVRRSFLV</sequence>
<gene>
    <name evidence="1" type="ORF">BHAOGJBA_2813</name>
</gene>
<evidence type="ECO:0000313" key="1">
    <source>
        <dbReference type="EMBL" id="GJD89287.1"/>
    </source>
</evidence>
<evidence type="ECO:0000313" key="2">
    <source>
        <dbReference type="Proteomes" id="UP001055247"/>
    </source>
</evidence>
<dbReference type="EMBL" id="BPQO01000011">
    <property type="protein sequence ID" value="GJD89287.1"/>
    <property type="molecule type" value="Genomic_DNA"/>
</dbReference>
<accession>A0AAV4ZLI3</accession>
<keyword evidence="2" id="KW-1185">Reference proteome</keyword>
<name>A0AAV4ZLI3_9HYPH</name>
<reference evidence="1" key="1">
    <citation type="journal article" date="2016" name="Front. Microbiol.">
        <title>Genome Sequence of the Piezophilic, Mesophilic Sulfate-Reducing Bacterium Desulfovibrio indicus J2T.</title>
        <authorList>
            <person name="Cao J."/>
            <person name="Maignien L."/>
            <person name="Shao Z."/>
            <person name="Alain K."/>
            <person name="Jebbar M."/>
        </authorList>
    </citation>
    <scope>NUCLEOTIDE SEQUENCE</scope>
    <source>
        <strain evidence="1">DSM 16372</strain>
    </source>
</reference>
<dbReference type="Proteomes" id="UP001055247">
    <property type="component" value="Unassembled WGS sequence"/>
</dbReference>
<protein>
    <submittedName>
        <fullName evidence="1">Uncharacterized protein</fullName>
    </submittedName>
</protein>
<reference evidence="1" key="2">
    <citation type="submission" date="2021-08" db="EMBL/GenBank/DDBJ databases">
        <authorList>
            <person name="Tani A."/>
            <person name="Ola A."/>
            <person name="Ogura Y."/>
            <person name="Katsura K."/>
            <person name="Hayashi T."/>
        </authorList>
    </citation>
    <scope>NUCLEOTIDE SEQUENCE</scope>
    <source>
        <strain evidence="1">DSM 16372</strain>
    </source>
</reference>
<proteinExistence type="predicted"/>